<evidence type="ECO:0000313" key="5">
    <source>
        <dbReference type="EMBL" id="KAH1902680.1"/>
    </source>
</evidence>
<keyword evidence="4" id="KW-0677">Repeat</keyword>
<keyword evidence="2" id="KW-0637">Prenyltransferase</keyword>
<evidence type="ECO:0000256" key="4">
    <source>
        <dbReference type="ARBA" id="ARBA00022737"/>
    </source>
</evidence>
<dbReference type="Pfam" id="PF01239">
    <property type="entry name" value="PPTA"/>
    <property type="match status" value="1"/>
</dbReference>
<evidence type="ECO:0000256" key="2">
    <source>
        <dbReference type="ARBA" id="ARBA00022602"/>
    </source>
</evidence>
<evidence type="ECO:0000256" key="1">
    <source>
        <dbReference type="ARBA" id="ARBA00006734"/>
    </source>
</evidence>
<accession>A0A229W4Y2</accession>
<name>A0A229W4Y2_ASPFM</name>
<reference evidence="5" key="1">
    <citation type="submission" date="2021-08" db="EMBL/GenBank/DDBJ databases">
        <title>Global Aspergillus fumigatus from environmental and clinical sources.</title>
        <authorList>
            <person name="Barber A."/>
            <person name="Sae-Ong T."/>
        </authorList>
    </citation>
    <scope>NUCLEOTIDE SEQUENCE</scope>
    <source>
        <strain evidence="5">NRZ-2016-071</strain>
    </source>
</reference>
<dbReference type="PANTHER" id="PTHR11129">
    <property type="entry name" value="PROTEIN FARNESYLTRANSFERASE ALPHA SUBUNIT/RAB GERANYLGERANYL TRANSFERASE ALPHA SUBUNIT"/>
    <property type="match status" value="1"/>
</dbReference>
<dbReference type="FunFam" id="1.25.40.120:FF:000030">
    <property type="entry name" value="Uncharacterized protein"/>
    <property type="match status" value="1"/>
</dbReference>
<dbReference type="AlphaFoldDB" id="A0A229W4Y2"/>
<comment type="similarity">
    <text evidence="1">Belongs to the protein prenyltransferase subunit alpha family.</text>
</comment>
<comment type="caution">
    <text evidence="5">The sequence shown here is derived from an EMBL/GenBank/DDBJ whole genome shotgun (WGS) entry which is preliminary data.</text>
</comment>
<keyword evidence="3" id="KW-0808">Transferase</keyword>
<dbReference type="EMBL" id="JAIBSC010000057">
    <property type="protein sequence ID" value="KAH1902680.1"/>
    <property type="molecule type" value="Genomic_DNA"/>
</dbReference>
<protein>
    <submittedName>
        <fullName evidence="5">Uncharacterized protein</fullName>
    </submittedName>
</protein>
<proteinExistence type="inferred from homology"/>
<dbReference type="InterPro" id="IPR002088">
    <property type="entry name" value="Prenyl_trans_a"/>
</dbReference>
<sequence length="383" mass="43686">MSTTEDAYQEISRIFRSRDTRILEIEILPPQVGPLLQDGCSIGITKKYLEQAFVTARCIFFKHLGSMADLDAPGMKCPDAITKDEVSIASQIILLFDCEHITACNWRKRRLDALIKGQDLHSTEEAGLESLVHALKTELSLMTTYLCSPLHRHTKSPTLWQHRLWILNQMDKLRRPGPTVQLPQTAVLQRQEPSQSMLDTTAEFREMFQAEFAVVLRSGELHPKNYYAFNYMRRLHVALTDTLNESEDRAESSAQLALLITEKALDWCLAHPADISGWMFLLYLLETISYRETLLAIINKAVKFGVHVRWEGESLWTFVHLATTRFDVVETVWCQLCGLEEATQTRLVAVDTLAHTAKSESKESWRTWMARAKACWSSGELAA</sequence>
<dbReference type="GO" id="GO:0008318">
    <property type="term" value="F:protein prenyltransferase activity"/>
    <property type="evidence" value="ECO:0007669"/>
    <property type="project" value="InterPro"/>
</dbReference>
<dbReference type="PANTHER" id="PTHR11129:SF3">
    <property type="entry name" value="PROTEIN PRENYLTRANSFERASE ALPHA SUBUNIT REPEAT-CONTAINING PROTEIN 1"/>
    <property type="match status" value="1"/>
</dbReference>
<dbReference type="Proteomes" id="UP000813423">
    <property type="component" value="Unassembled WGS sequence"/>
</dbReference>
<dbReference type="Gene3D" id="1.25.40.120">
    <property type="entry name" value="Protein prenylyltransferase"/>
    <property type="match status" value="1"/>
</dbReference>
<organism evidence="5 6">
    <name type="scientific">Aspergillus fumigatus</name>
    <name type="common">Neosartorya fumigata</name>
    <dbReference type="NCBI Taxonomy" id="746128"/>
    <lineage>
        <taxon>Eukaryota</taxon>
        <taxon>Fungi</taxon>
        <taxon>Dikarya</taxon>
        <taxon>Ascomycota</taxon>
        <taxon>Pezizomycotina</taxon>
        <taxon>Eurotiomycetes</taxon>
        <taxon>Eurotiomycetidae</taxon>
        <taxon>Eurotiales</taxon>
        <taxon>Aspergillaceae</taxon>
        <taxon>Aspergillus</taxon>
        <taxon>Aspergillus subgen. Fumigati</taxon>
    </lineage>
</organism>
<dbReference type="GO" id="GO:0005737">
    <property type="term" value="C:cytoplasm"/>
    <property type="evidence" value="ECO:0007669"/>
    <property type="project" value="TreeGrafter"/>
</dbReference>
<evidence type="ECO:0000313" key="6">
    <source>
        <dbReference type="Proteomes" id="UP000813423"/>
    </source>
</evidence>
<dbReference type="OMA" id="MLLFDCE"/>
<dbReference type="SUPFAM" id="SSF48439">
    <property type="entry name" value="Protein prenylyltransferase"/>
    <property type="match status" value="1"/>
</dbReference>
<evidence type="ECO:0000256" key="3">
    <source>
        <dbReference type="ARBA" id="ARBA00022679"/>
    </source>
</evidence>
<gene>
    <name evidence="5" type="ORF">KXV57_007280</name>
</gene>